<feature type="chain" id="PRO_5030565279" description="TonB C-terminal domain-containing protein" evidence="1">
    <location>
        <begin position="19"/>
        <end position="133"/>
    </location>
</feature>
<accession>A0A7Y0AS83</accession>
<dbReference type="RefSeq" id="WP_169236889.1">
    <property type="nucleotide sequence ID" value="NZ_JABBGI010000057.1"/>
</dbReference>
<dbReference type="SUPFAM" id="SSF74653">
    <property type="entry name" value="TolA/TonB C-terminal domain"/>
    <property type="match status" value="1"/>
</dbReference>
<keyword evidence="1" id="KW-0732">Signal</keyword>
<feature type="signal peptide" evidence="1">
    <location>
        <begin position="1"/>
        <end position="18"/>
    </location>
</feature>
<organism evidence="3 4">
    <name type="scientific">Chryseobacterium antibioticum</name>
    <dbReference type="NCBI Taxonomy" id="2728847"/>
    <lineage>
        <taxon>Bacteria</taxon>
        <taxon>Pseudomonadati</taxon>
        <taxon>Bacteroidota</taxon>
        <taxon>Flavobacteriia</taxon>
        <taxon>Flavobacteriales</taxon>
        <taxon>Weeksellaceae</taxon>
        <taxon>Chryseobacterium group</taxon>
        <taxon>Chryseobacterium</taxon>
    </lineage>
</organism>
<evidence type="ECO:0000259" key="2">
    <source>
        <dbReference type="Pfam" id="PF03544"/>
    </source>
</evidence>
<dbReference type="Pfam" id="PF03544">
    <property type="entry name" value="TonB_C"/>
    <property type="match status" value="1"/>
</dbReference>
<dbReference type="EMBL" id="JABBGI010000057">
    <property type="protein sequence ID" value="NML72440.1"/>
    <property type="molecule type" value="Genomic_DNA"/>
</dbReference>
<name>A0A7Y0AS83_9FLAO</name>
<evidence type="ECO:0000313" key="3">
    <source>
        <dbReference type="EMBL" id="NML72440.1"/>
    </source>
</evidence>
<dbReference type="InterPro" id="IPR037682">
    <property type="entry name" value="TonB_C"/>
</dbReference>
<sequence length="133" mass="14646">MKKIALVILILTSAAVFSQTQGPVKASVEEQAAQIADQTAEYPGGIGSFRKTVGQKIKISHIKGVRGKIESFAKFSVNINGEIEDLTVAGENKEFNKEVERAIRSMKTKWKPAEYNGTPVKMLFTLPFIANFE</sequence>
<evidence type="ECO:0000256" key="1">
    <source>
        <dbReference type="SAM" id="SignalP"/>
    </source>
</evidence>
<dbReference type="GO" id="GO:0055085">
    <property type="term" value="P:transmembrane transport"/>
    <property type="evidence" value="ECO:0007669"/>
    <property type="project" value="InterPro"/>
</dbReference>
<comment type="caution">
    <text evidence="3">The sequence shown here is derived from an EMBL/GenBank/DDBJ whole genome shotgun (WGS) entry which is preliminary data.</text>
</comment>
<proteinExistence type="predicted"/>
<reference evidence="3 4" key="1">
    <citation type="submission" date="2020-04" db="EMBL/GenBank/DDBJ databases">
        <title>Chryseobacterium sp. RP-3-3 sp. nov., isolated from Jeju soil.</title>
        <authorList>
            <person name="Dahal R.H."/>
        </authorList>
    </citation>
    <scope>NUCLEOTIDE SEQUENCE [LARGE SCALE GENOMIC DNA]</scope>
    <source>
        <strain evidence="3 4">RP-3-3</strain>
    </source>
</reference>
<feature type="domain" description="TonB C-terminal" evidence="2">
    <location>
        <begin position="73"/>
        <end position="128"/>
    </location>
</feature>
<gene>
    <name evidence="3" type="ORF">HHL23_22040</name>
</gene>
<evidence type="ECO:0000313" key="4">
    <source>
        <dbReference type="Proteomes" id="UP000544054"/>
    </source>
</evidence>
<dbReference type="AlphaFoldDB" id="A0A7Y0AS83"/>
<protein>
    <recommendedName>
        <fullName evidence="2">TonB C-terminal domain-containing protein</fullName>
    </recommendedName>
</protein>
<dbReference type="Gene3D" id="3.30.1150.10">
    <property type="match status" value="1"/>
</dbReference>
<keyword evidence="4" id="KW-1185">Reference proteome</keyword>
<dbReference type="Proteomes" id="UP000544054">
    <property type="component" value="Unassembled WGS sequence"/>
</dbReference>